<gene>
    <name evidence="4" type="ORF">S03H2_43287</name>
</gene>
<dbReference type="AlphaFoldDB" id="X1HI35"/>
<organism evidence="4">
    <name type="scientific">marine sediment metagenome</name>
    <dbReference type="NCBI Taxonomy" id="412755"/>
    <lineage>
        <taxon>unclassified sequences</taxon>
        <taxon>metagenomes</taxon>
        <taxon>ecological metagenomes</taxon>
    </lineage>
</organism>
<reference evidence="4" key="1">
    <citation type="journal article" date="2014" name="Front. Microbiol.">
        <title>High frequency of phylogenetically diverse reductive dehalogenase-homologous genes in deep subseafloor sedimentary metagenomes.</title>
        <authorList>
            <person name="Kawai M."/>
            <person name="Futagami T."/>
            <person name="Toyoda A."/>
            <person name="Takaki Y."/>
            <person name="Nishi S."/>
            <person name="Hori S."/>
            <person name="Arai W."/>
            <person name="Tsubouchi T."/>
            <person name="Morono Y."/>
            <person name="Uchiyama I."/>
            <person name="Ito T."/>
            <person name="Fujiyama A."/>
            <person name="Inagaki F."/>
            <person name="Takami H."/>
        </authorList>
    </citation>
    <scope>NUCLEOTIDE SEQUENCE</scope>
    <source>
        <strain evidence="4">Expedition CK06-06</strain>
    </source>
</reference>
<dbReference type="InterPro" id="IPR012338">
    <property type="entry name" value="Beta-lactam/transpept-like"/>
</dbReference>
<dbReference type="InterPro" id="IPR050515">
    <property type="entry name" value="Beta-lactam/transpept"/>
</dbReference>
<name>X1HI35_9ZZZZ</name>
<dbReference type="InterPro" id="IPR001460">
    <property type="entry name" value="PCN-bd_Tpept"/>
</dbReference>
<dbReference type="Gene3D" id="3.40.710.10">
    <property type="entry name" value="DD-peptidase/beta-lactamase superfamily"/>
    <property type="match status" value="1"/>
</dbReference>
<evidence type="ECO:0000256" key="1">
    <source>
        <dbReference type="ARBA" id="ARBA00004370"/>
    </source>
</evidence>
<dbReference type="PANTHER" id="PTHR30627:SF1">
    <property type="entry name" value="PEPTIDOGLYCAN D,D-TRANSPEPTIDASE FTSI"/>
    <property type="match status" value="1"/>
</dbReference>
<dbReference type="GO" id="GO:0005886">
    <property type="term" value="C:plasma membrane"/>
    <property type="evidence" value="ECO:0007669"/>
    <property type="project" value="TreeGrafter"/>
</dbReference>
<evidence type="ECO:0000313" key="4">
    <source>
        <dbReference type="EMBL" id="GAH69142.1"/>
    </source>
</evidence>
<dbReference type="SUPFAM" id="SSF56601">
    <property type="entry name" value="beta-lactamase/transpeptidase-like"/>
    <property type="match status" value="1"/>
</dbReference>
<dbReference type="GO" id="GO:0071555">
    <property type="term" value="P:cell wall organization"/>
    <property type="evidence" value="ECO:0007669"/>
    <property type="project" value="TreeGrafter"/>
</dbReference>
<sequence>YEPGSTFKIINVASAIENNTVGKDQLFDLAPSIKVGDRVIKELFRTYNINYTTKEIIKYSSNVGAVTIALSMGEKTFWESMKIFGFGEITGIEIPGEEKGLFYDYKTWPASTIGALAIGQNISVTPLQLLRAVCAIANGGYLVTPSIVKEVKLLENVEDDELQMEQRNRILSSETADALKDMMLAVVEGGTGTRAQIDGVKVCGKTGTAEKANKNRIGYDEGRQITSFIGFAPYEDPEIAIIVVVDEPQGEKNAIWGGTVAAPVFRDIME</sequence>
<feature type="domain" description="Penicillin-binding protein transpeptidase" evidence="3">
    <location>
        <begin position="1"/>
        <end position="270"/>
    </location>
</feature>
<evidence type="ECO:0000256" key="2">
    <source>
        <dbReference type="ARBA" id="ARBA00023136"/>
    </source>
</evidence>
<dbReference type="Gene3D" id="3.30.450.330">
    <property type="match status" value="1"/>
</dbReference>
<feature type="non-terminal residue" evidence="4">
    <location>
        <position position="270"/>
    </location>
</feature>
<dbReference type="GO" id="GO:0008658">
    <property type="term" value="F:penicillin binding"/>
    <property type="evidence" value="ECO:0007669"/>
    <property type="project" value="InterPro"/>
</dbReference>
<keyword evidence="2" id="KW-0472">Membrane</keyword>
<feature type="non-terminal residue" evidence="4">
    <location>
        <position position="1"/>
    </location>
</feature>
<dbReference type="EMBL" id="BARU01026988">
    <property type="protein sequence ID" value="GAH69142.1"/>
    <property type="molecule type" value="Genomic_DNA"/>
</dbReference>
<dbReference type="Pfam" id="PF00905">
    <property type="entry name" value="Transpeptidase"/>
    <property type="match status" value="1"/>
</dbReference>
<evidence type="ECO:0000259" key="3">
    <source>
        <dbReference type="Pfam" id="PF00905"/>
    </source>
</evidence>
<accession>X1HI35</accession>
<proteinExistence type="predicted"/>
<comment type="subcellular location">
    <subcellularLocation>
        <location evidence="1">Membrane</location>
    </subcellularLocation>
</comment>
<dbReference type="PANTHER" id="PTHR30627">
    <property type="entry name" value="PEPTIDOGLYCAN D,D-TRANSPEPTIDASE"/>
    <property type="match status" value="1"/>
</dbReference>
<protein>
    <recommendedName>
        <fullName evidence="3">Penicillin-binding protein transpeptidase domain-containing protein</fullName>
    </recommendedName>
</protein>
<comment type="caution">
    <text evidence="4">The sequence shown here is derived from an EMBL/GenBank/DDBJ whole genome shotgun (WGS) entry which is preliminary data.</text>
</comment>